<dbReference type="InterPro" id="IPR037143">
    <property type="entry name" value="4-PPantetheinyl_Trfase_dom_sf"/>
</dbReference>
<keyword evidence="11" id="KW-1185">Reference proteome</keyword>
<gene>
    <name evidence="8 10" type="primary">acpS</name>
    <name evidence="10" type="ORF">GFER_08710</name>
</gene>
<keyword evidence="2 8" id="KW-0808">Transferase</keyword>
<keyword evidence="5 8" id="KW-0460">Magnesium</keyword>
<feature type="domain" description="4'-phosphopantetheinyl transferase" evidence="9">
    <location>
        <begin position="5"/>
        <end position="119"/>
    </location>
</feature>
<feature type="binding site" evidence="8">
    <location>
        <position position="9"/>
    </location>
    <ligand>
        <name>Mg(2+)</name>
        <dbReference type="ChEBI" id="CHEBI:18420"/>
    </ligand>
</feature>
<dbReference type="NCBIfam" id="TIGR00516">
    <property type="entry name" value="acpS"/>
    <property type="match status" value="1"/>
</dbReference>
<dbReference type="GO" id="GO:0006633">
    <property type="term" value="P:fatty acid biosynthetic process"/>
    <property type="evidence" value="ECO:0007669"/>
    <property type="project" value="UniProtKB-UniRule"/>
</dbReference>
<dbReference type="Pfam" id="PF01648">
    <property type="entry name" value="ACPS"/>
    <property type="match status" value="1"/>
</dbReference>
<evidence type="ECO:0000256" key="7">
    <source>
        <dbReference type="ARBA" id="ARBA00023160"/>
    </source>
</evidence>
<protein>
    <recommendedName>
        <fullName evidence="8">Holo-[acyl-carrier-protein] synthase</fullName>
        <shortName evidence="8">Holo-ACP synthase</shortName>
        <ecNumber evidence="8">2.7.8.7</ecNumber>
    </recommendedName>
    <alternativeName>
        <fullName evidence="8">4'-phosphopantetheinyl transferase AcpS</fullName>
    </alternativeName>
</protein>
<feature type="binding site" evidence="8">
    <location>
        <position position="58"/>
    </location>
    <ligand>
        <name>Mg(2+)</name>
        <dbReference type="ChEBI" id="CHEBI:18420"/>
    </ligand>
</feature>
<dbReference type="RefSeq" id="WP_040098404.1">
    <property type="nucleotide sequence ID" value="NZ_JWJD01000002.1"/>
</dbReference>
<dbReference type="NCBIfam" id="TIGR00556">
    <property type="entry name" value="pantethn_trn"/>
    <property type="match status" value="1"/>
</dbReference>
<evidence type="ECO:0000313" key="11">
    <source>
        <dbReference type="Proteomes" id="UP000035068"/>
    </source>
</evidence>
<keyword evidence="6 8" id="KW-0443">Lipid metabolism</keyword>
<keyword evidence="7 8" id="KW-0275">Fatty acid biosynthesis</keyword>
<evidence type="ECO:0000256" key="2">
    <source>
        <dbReference type="ARBA" id="ARBA00022679"/>
    </source>
</evidence>
<comment type="similarity">
    <text evidence="8">Belongs to the P-Pant transferase superfamily. AcpS family.</text>
</comment>
<evidence type="ECO:0000259" key="9">
    <source>
        <dbReference type="Pfam" id="PF01648"/>
    </source>
</evidence>
<sequence>MPIIGVGTDLAQIGRFRGLLEQEKVAVIARIFTAGEREYALAKKDPAPHLAARFAAKEAFLKALGLGLRRGMTWQDIEVVRDDLGKPSLCLSGRAAELCRERDVRGVHLSYSHDGDYAQAVVILEAS</sequence>
<keyword evidence="1 8" id="KW-0444">Lipid biosynthesis</keyword>
<comment type="function">
    <text evidence="8">Transfers the 4'-phosphopantetheine moiety from coenzyme A to a Ser of acyl-carrier-protein.</text>
</comment>
<evidence type="ECO:0000256" key="1">
    <source>
        <dbReference type="ARBA" id="ARBA00022516"/>
    </source>
</evidence>
<evidence type="ECO:0000313" key="10">
    <source>
        <dbReference type="EMBL" id="KIH77096.1"/>
    </source>
</evidence>
<dbReference type="GO" id="GO:0005737">
    <property type="term" value="C:cytoplasm"/>
    <property type="evidence" value="ECO:0007669"/>
    <property type="project" value="UniProtKB-SubCell"/>
</dbReference>
<dbReference type="InterPro" id="IPR004568">
    <property type="entry name" value="Ppantetheine-prot_Trfase_dom"/>
</dbReference>
<name>A0A0C2HJ71_9BACT</name>
<dbReference type="EC" id="2.7.8.7" evidence="8"/>
<proteinExistence type="inferred from homology"/>
<dbReference type="HAMAP" id="MF_00101">
    <property type="entry name" value="AcpS"/>
    <property type="match status" value="1"/>
</dbReference>
<accession>A0A0C2HJ71</accession>
<comment type="catalytic activity">
    <reaction evidence="8">
        <text>apo-[ACP] + CoA = holo-[ACP] + adenosine 3',5'-bisphosphate + H(+)</text>
        <dbReference type="Rhea" id="RHEA:12068"/>
        <dbReference type="Rhea" id="RHEA-COMP:9685"/>
        <dbReference type="Rhea" id="RHEA-COMP:9690"/>
        <dbReference type="ChEBI" id="CHEBI:15378"/>
        <dbReference type="ChEBI" id="CHEBI:29999"/>
        <dbReference type="ChEBI" id="CHEBI:57287"/>
        <dbReference type="ChEBI" id="CHEBI:58343"/>
        <dbReference type="ChEBI" id="CHEBI:64479"/>
        <dbReference type="EC" id="2.7.8.7"/>
    </reaction>
</comment>
<dbReference type="InterPro" id="IPR002582">
    <property type="entry name" value="ACPS"/>
</dbReference>
<dbReference type="GO" id="GO:0008897">
    <property type="term" value="F:holo-[acyl-carrier-protein] synthase activity"/>
    <property type="evidence" value="ECO:0007669"/>
    <property type="project" value="UniProtKB-UniRule"/>
</dbReference>
<evidence type="ECO:0000256" key="8">
    <source>
        <dbReference type="HAMAP-Rule" id="MF_00101"/>
    </source>
</evidence>
<comment type="subcellular location">
    <subcellularLocation>
        <location evidence="8">Cytoplasm</location>
    </subcellularLocation>
</comment>
<dbReference type="InterPro" id="IPR008278">
    <property type="entry name" value="4-PPantetheinyl_Trfase_dom"/>
</dbReference>
<dbReference type="NCBIfam" id="NF000832">
    <property type="entry name" value="PRK00070.3-2"/>
    <property type="match status" value="1"/>
</dbReference>
<comment type="cofactor">
    <cofactor evidence="8">
        <name>Mg(2+)</name>
        <dbReference type="ChEBI" id="CHEBI:18420"/>
    </cofactor>
</comment>
<comment type="caution">
    <text evidence="10">The sequence shown here is derived from an EMBL/GenBank/DDBJ whole genome shotgun (WGS) entry which is preliminary data.</text>
</comment>
<evidence type="ECO:0000256" key="4">
    <source>
        <dbReference type="ARBA" id="ARBA00022832"/>
    </source>
</evidence>
<keyword evidence="4 8" id="KW-0276">Fatty acid metabolism</keyword>
<dbReference type="AlphaFoldDB" id="A0A0C2HJ71"/>
<dbReference type="GO" id="GO:0000287">
    <property type="term" value="F:magnesium ion binding"/>
    <property type="evidence" value="ECO:0007669"/>
    <property type="project" value="UniProtKB-UniRule"/>
</dbReference>
<organism evidence="10 11">
    <name type="scientific">Geoalkalibacter ferrihydriticus DSM 17813</name>
    <dbReference type="NCBI Taxonomy" id="1121915"/>
    <lineage>
        <taxon>Bacteria</taxon>
        <taxon>Pseudomonadati</taxon>
        <taxon>Thermodesulfobacteriota</taxon>
        <taxon>Desulfuromonadia</taxon>
        <taxon>Desulfuromonadales</taxon>
        <taxon>Geoalkalibacteraceae</taxon>
        <taxon>Geoalkalibacter</taxon>
    </lineage>
</organism>
<dbReference type="EMBL" id="JWJD01000002">
    <property type="protein sequence ID" value="KIH77096.1"/>
    <property type="molecule type" value="Genomic_DNA"/>
</dbReference>
<dbReference type="SUPFAM" id="SSF56214">
    <property type="entry name" value="4'-phosphopantetheinyl transferase"/>
    <property type="match status" value="1"/>
</dbReference>
<dbReference type="Proteomes" id="UP000035068">
    <property type="component" value="Unassembled WGS sequence"/>
</dbReference>
<keyword evidence="8" id="KW-0963">Cytoplasm</keyword>
<evidence type="ECO:0000256" key="5">
    <source>
        <dbReference type="ARBA" id="ARBA00022842"/>
    </source>
</evidence>
<evidence type="ECO:0000256" key="3">
    <source>
        <dbReference type="ARBA" id="ARBA00022723"/>
    </source>
</evidence>
<dbReference type="Gene3D" id="3.90.470.20">
    <property type="entry name" value="4'-phosphopantetheinyl transferase domain"/>
    <property type="match status" value="1"/>
</dbReference>
<keyword evidence="3 8" id="KW-0479">Metal-binding</keyword>
<reference evidence="10 11" key="1">
    <citation type="submission" date="2014-12" db="EMBL/GenBank/DDBJ databases">
        <title>Genomes of Geoalkalibacter ferrihydriticus and Geoalkalibacter subterraneus, two haloalkaliphilic metal-reducing members of the Geobacteraceae.</title>
        <authorList>
            <person name="Badalamenti J.P."/>
            <person name="Torres C.I."/>
            <person name="Krajmalnik-Brown R."/>
            <person name="Bond D.R."/>
        </authorList>
    </citation>
    <scope>NUCLEOTIDE SEQUENCE [LARGE SCALE GENOMIC DNA]</scope>
    <source>
        <strain evidence="10 11">DSM 17813</strain>
    </source>
</reference>
<evidence type="ECO:0000256" key="6">
    <source>
        <dbReference type="ARBA" id="ARBA00023098"/>
    </source>
</evidence>